<evidence type="ECO:0000313" key="12">
    <source>
        <dbReference type="Proteomes" id="UP000001901"/>
    </source>
</evidence>
<dbReference type="SUPFAM" id="SSF46579">
    <property type="entry name" value="Prefoldin"/>
    <property type="match status" value="1"/>
</dbReference>
<evidence type="ECO:0000256" key="1">
    <source>
        <dbReference type="ARBA" id="ARBA00004496"/>
    </source>
</evidence>
<dbReference type="InterPro" id="IPR002777">
    <property type="entry name" value="PFD_beta-like"/>
</dbReference>
<evidence type="ECO:0000256" key="5">
    <source>
        <dbReference type="ARBA" id="ARBA00022490"/>
    </source>
</evidence>
<dbReference type="GO" id="GO:0005737">
    <property type="term" value="C:cytoplasm"/>
    <property type="evidence" value="ECO:0007669"/>
    <property type="project" value="UniProtKB-SubCell"/>
</dbReference>
<dbReference type="GO" id="GO:0051082">
    <property type="term" value="F:unfolded protein binding"/>
    <property type="evidence" value="ECO:0007669"/>
    <property type="project" value="UniProtKB-UniRule"/>
</dbReference>
<dbReference type="STRING" id="572546.Arcpr_1654"/>
<keyword evidence="12" id="KW-1185">Reference proteome</keyword>
<comment type="similarity">
    <text evidence="2 9">Belongs to the prefoldin subunit beta family.</text>
</comment>
<keyword evidence="5 9" id="KW-0963">Cytoplasm</keyword>
<dbReference type="AlphaFoldDB" id="D2RF06"/>
<protein>
    <recommendedName>
        <fullName evidence="4 9">Prefoldin subunit beta</fullName>
    </recommendedName>
    <alternativeName>
        <fullName evidence="8 9">GimC subunit beta</fullName>
    </alternativeName>
</protein>
<dbReference type="PaxDb" id="572546-Arcpr_1654"/>
<comment type="subunit">
    <text evidence="3 9">Heterohexamer of two alpha and four beta subunits.</text>
</comment>
<reference evidence="11 12" key="1">
    <citation type="journal article" date="2010" name="Stand. Genomic Sci.">
        <title>Complete genome sequence of Archaeoglobus profundus type strain (AV18).</title>
        <authorList>
            <person name="von Jan M."/>
            <person name="Lapidus A."/>
            <person name="Del Rio T.G."/>
            <person name="Copeland A."/>
            <person name="Tice H."/>
            <person name="Cheng J.F."/>
            <person name="Lucas S."/>
            <person name="Chen F."/>
            <person name="Nolan M."/>
            <person name="Goodwin L."/>
            <person name="Han C."/>
            <person name="Pitluck S."/>
            <person name="Liolios K."/>
            <person name="Ivanova N."/>
            <person name="Mavromatis K."/>
            <person name="Ovchinnikova G."/>
            <person name="Chertkov O."/>
            <person name="Pati A."/>
            <person name="Chen A."/>
            <person name="Palaniappan K."/>
            <person name="Land M."/>
            <person name="Hauser L."/>
            <person name="Chang Y.J."/>
            <person name="Jeffries C.D."/>
            <person name="Saunders E."/>
            <person name="Brettin T."/>
            <person name="Detter J.C."/>
            <person name="Chain P."/>
            <person name="Eichinger K."/>
            <person name="Huber H."/>
            <person name="Spring S."/>
            <person name="Rohde M."/>
            <person name="Goker M."/>
            <person name="Wirth R."/>
            <person name="Woyke T."/>
            <person name="Bristow J."/>
            <person name="Eisen J.A."/>
            <person name="Markowitz V."/>
            <person name="Hugenholtz P."/>
            <person name="Kyrpides N.C."/>
            <person name="Klenk H.P."/>
        </authorList>
    </citation>
    <scope>NUCLEOTIDE SEQUENCE [LARGE SCALE GENOMIC DNA]</scope>
    <source>
        <strain evidence="12">DSM 5631 / JCM 9629 / NBRC 100127 / Av18</strain>
    </source>
</reference>
<evidence type="ECO:0000256" key="7">
    <source>
        <dbReference type="ARBA" id="ARBA00025077"/>
    </source>
</evidence>
<feature type="coiled-coil region" evidence="10">
    <location>
        <begin position="22"/>
        <end position="113"/>
    </location>
</feature>
<dbReference type="GO" id="GO:0044183">
    <property type="term" value="F:protein folding chaperone"/>
    <property type="evidence" value="ECO:0007669"/>
    <property type="project" value="TreeGrafter"/>
</dbReference>
<dbReference type="PANTHER" id="PTHR20903:SF0">
    <property type="entry name" value="PREFOLDIN SUBUNIT 1"/>
    <property type="match status" value="1"/>
</dbReference>
<dbReference type="EMBL" id="CP001857">
    <property type="protein sequence ID" value="ADB58700.1"/>
    <property type="molecule type" value="Genomic_DNA"/>
</dbReference>
<dbReference type="eggNOG" id="arCOG01342">
    <property type="taxonomic scope" value="Archaea"/>
</dbReference>
<name>D2RF06_ARCPA</name>
<dbReference type="HAMAP" id="MF_00307">
    <property type="entry name" value="PfdB"/>
    <property type="match status" value="1"/>
</dbReference>
<dbReference type="PANTHER" id="PTHR20903">
    <property type="entry name" value="PREFOLDIN SUBUNIT 1-RELATED"/>
    <property type="match status" value="1"/>
</dbReference>
<dbReference type="Gene3D" id="1.10.287.370">
    <property type="match status" value="1"/>
</dbReference>
<evidence type="ECO:0000256" key="6">
    <source>
        <dbReference type="ARBA" id="ARBA00023186"/>
    </source>
</evidence>
<dbReference type="GeneID" id="8740347"/>
<comment type="function">
    <text evidence="7 9">Molecular chaperone capable of stabilizing a range of proteins. Seems to fulfill an ATP-independent, HSP70-like function in archaeal de novo protein folding.</text>
</comment>
<dbReference type="NCBIfam" id="TIGR02338">
    <property type="entry name" value="gimC_beta"/>
    <property type="match status" value="1"/>
</dbReference>
<evidence type="ECO:0000313" key="11">
    <source>
        <dbReference type="EMBL" id="ADB58700.1"/>
    </source>
</evidence>
<dbReference type="KEGG" id="apo:Arcpr_1654"/>
<comment type="subcellular location">
    <subcellularLocation>
        <location evidence="1 9">Cytoplasm</location>
    </subcellularLocation>
</comment>
<keyword evidence="10" id="KW-0175">Coiled coil</keyword>
<dbReference type="RefSeq" id="WP_012941035.1">
    <property type="nucleotide sequence ID" value="NC_013741.1"/>
</dbReference>
<evidence type="ECO:0000256" key="8">
    <source>
        <dbReference type="ARBA" id="ARBA00033461"/>
    </source>
</evidence>
<dbReference type="CDD" id="cd23162">
    <property type="entry name" value="Prefoldin_beta_GimC"/>
    <property type="match status" value="1"/>
</dbReference>
<gene>
    <name evidence="9" type="primary">pfdB</name>
    <name evidence="11" type="ordered locus">Arcpr_1654</name>
</gene>
<dbReference type="GO" id="GO:0016272">
    <property type="term" value="C:prefoldin complex"/>
    <property type="evidence" value="ECO:0007669"/>
    <property type="project" value="UniProtKB-UniRule"/>
</dbReference>
<evidence type="ECO:0000256" key="2">
    <source>
        <dbReference type="ARBA" id="ARBA00008045"/>
    </source>
</evidence>
<sequence length="117" mass="13400">MGELPPQVQNMIAQLQTTQQQLQMVVSQKLQLENALREIEEAIKEVEKASEDTPIYKTVGTVLVKTKKDEVLKELNEKKETIEVRIRALSRQEEKLKERLQELQNKVKSMLSGVQAG</sequence>
<dbReference type="Proteomes" id="UP000001901">
    <property type="component" value="Chromosome"/>
</dbReference>
<dbReference type="InterPro" id="IPR009053">
    <property type="entry name" value="Prefoldin"/>
</dbReference>
<dbReference type="Pfam" id="PF01920">
    <property type="entry name" value="Prefoldin_2"/>
    <property type="match status" value="1"/>
</dbReference>
<keyword evidence="6 9" id="KW-0143">Chaperone</keyword>
<evidence type="ECO:0000256" key="3">
    <source>
        <dbReference type="ARBA" id="ARBA00011716"/>
    </source>
</evidence>
<dbReference type="HOGENOM" id="CLU_131909_1_1_2"/>
<proteinExistence type="inferred from homology"/>
<evidence type="ECO:0000256" key="10">
    <source>
        <dbReference type="SAM" id="Coils"/>
    </source>
</evidence>
<organism evidence="11 12">
    <name type="scientific">Archaeoglobus profundus (strain DSM 5631 / JCM 9629 / NBRC 100127 / Av18)</name>
    <dbReference type="NCBI Taxonomy" id="572546"/>
    <lineage>
        <taxon>Archaea</taxon>
        <taxon>Methanobacteriati</taxon>
        <taxon>Methanobacteriota</taxon>
        <taxon>Archaeoglobi</taxon>
        <taxon>Archaeoglobales</taxon>
        <taxon>Archaeoglobaceae</taxon>
        <taxon>Archaeoglobus</taxon>
    </lineage>
</organism>
<evidence type="ECO:0000256" key="9">
    <source>
        <dbReference type="HAMAP-Rule" id="MF_00307"/>
    </source>
</evidence>
<dbReference type="InterPro" id="IPR012713">
    <property type="entry name" value="PfdB"/>
</dbReference>
<accession>D2RF06</accession>
<evidence type="ECO:0000256" key="4">
    <source>
        <dbReference type="ARBA" id="ARBA00016304"/>
    </source>
</evidence>